<dbReference type="Pfam" id="PF13749">
    <property type="entry name" value="HATPase_c_4"/>
    <property type="match status" value="1"/>
</dbReference>
<feature type="domain" description="Schlafen AlbA-2" evidence="1">
    <location>
        <begin position="19"/>
        <end position="139"/>
    </location>
</feature>
<evidence type="ECO:0000313" key="3">
    <source>
        <dbReference type="Proteomes" id="UP000290759"/>
    </source>
</evidence>
<dbReference type="RefSeq" id="WP_129228062.1">
    <property type="nucleotide sequence ID" value="NZ_QYBB01000020.1"/>
</dbReference>
<dbReference type="InterPro" id="IPR038461">
    <property type="entry name" value="Schlafen_AlbA_2_dom_sf"/>
</dbReference>
<reference evidence="2 3" key="2">
    <citation type="submission" date="2019-02" db="EMBL/GenBank/DDBJ databases">
        <title>'Lichenibacterium ramalinii' gen. nov. sp. nov., 'Lichenibacterium minor' gen. nov. sp. nov.</title>
        <authorList>
            <person name="Pankratov T."/>
        </authorList>
    </citation>
    <scope>NUCLEOTIDE SEQUENCE [LARGE SCALE GENOMIC DNA]</scope>
    <source>
        <strain evidence="2 3">RmlP026</strain>
    </source>
</reference>
<dbReference type="Pfam" id="PF04326">
    <property type="entry name" value="SLFN_AlbA_2"/>
    <property type="match status" value="1"/>
</dbReference>
<dbReference type="InterPro" id="IPR038475">
    <property type="entry name" value="RecG_C_sf"/>
</dbReference>
<name>A0A4Q2U2Z3_9HYPH</name>
<organism evidence="2 3">
    <name type="scientific">Lichenibacterium minor</name>
    <dbReference type="NCBI Taxonomy" id="2316528"/>
    <lineage>
        <taxon>Bacteria</taxon>
        <taxon>Pseudomonadati</taxon>
        <taxon>Pseudomonadota</taxon>
        <taxon>Alphaproteobacteria</taxon>
        <taxon>Hyphomicrobiales</taxon>
        <taxon>Lichenihabitantaceae</taxon>
        <taxon>Lichenibacterium</taxon>
    </lineage>
</organism>
<comment type="caution">
    <text evidence="2">The sequence shown here is derived from an EMBL/GenBank/DDBJ whole genome shotgun (WGS) entry which is preliminary data.</text>
</comment>
<dbReference type="Gene3D" id="3.30.950.30">
    <property type="entry name" value="Schlafen, AAA domain"/>
    <property type="match status" value="1"/>
</dbReference>
<reference evidence="2 3" key="1">
    <citation type="submission" date="2018-12" db="EMBL/GenBank/DDBJ databases">
        <authorList>
            <person name="Grouzdev D.S."/>
            <person name="Krutkina M.S."/>
        </authorList>
    </citation>
    <scope>NUCLEOTIDE SEQUENCE [LARGE SCALE GENOMIC DNA]</scope>
    <source>
        <strain evidence="2 3">RmlP026</strain>
    </source>
</reference>
<dbReference type="InterPro" id="IPR007421">
    <property type="entry name" value="Schlafen_AlbA_2_dom"/>
</dbReference>
<dbReference type="PANTHER" id="PTHR30595:SF6">
    <property type="entry name" value="SCHLAFEN ALBA-2 DOMAIN-CONTAINING PROTEIN"/>
    <property type="match status" value="1"/>
</dbReference>
<dbReference type="Proteomes" id="UP000290759">
    <property type="component" value="Unassembled WGS sequence"/>
</dbReference>
<accession>A0A4Q2U2Z3</accession>
<evidence type="ECO:0000313" key="2">
    <source>
        <dbReference type="EMBL" id="RYC30863.1"/>
    </source>
</evidence>
<proteinExistence type="predicted"/>
<sequence>MTVVDPRALLLSLCQESSEKGWLEFKSNRFEADETGQYVSGLANSAMLDHKKTAYLVFGVENDTHKIVGTDIRLKKKTVGSQLFEHWLARHIHPRISIDFIEFEVDSHHIEIIVIDPGYISPVRFKNEEYIRVDSVQQHLRDYSERERALWAITSRYSFEEGSALSHVTAEEIKERFHCEKLIISLNPNKKQISNVIDQLLMEGLILDDSQNRFDATNLLAIIAAKEISEFPLLATKAPRVITYKGTDKLHAIDDQTGSYGYGIAFSRLLDFIMGKIASKEEMIKGVRTKTHAVPEITVREILANALIHQDFMSQTDRPRVEIFTDKVRLTNPGLPLVSTDRFIDAPPKSRNKRLADLMNRMGLCEQRGSGIDRALDAIEAYALPAPTFQDVEASTVVTIFGQRSFAEMSREDRIRACYQHAALKYENGSTMSNASLRSRLGVSDKQYPQVSIVIRESIDLGRIRPLDEDQAKRNARYVPWYA</sequence>
<protein>
    <submittedName>
        <fullName evidence="2">Transcriptional regulator</fullName>
    </submittedName>
</protein>
<evidence type="ECO:0000259" key="1">
    <source>
        <dbReference type="Pfam" id="PF04326"/>
    </source>
</evidence>
<dbReference type="OrthoDB" id="9805115at2"/>
<dbReference type="AlphaFoldDB" id="A0A4Q2U2Z3"/>
<dbReference type="EMBL" id="QYBB01000020">
    <property type="protein sequence ID" value="RYC30863.1"/>
    <property type="molecule type" value="Genomic_DNA"/>
</dbReference>
<gene>
    <name evidence="2" type="ORF">D3273_16895</name>
</gene>
<keyword evidence="3" id="KW-1185">Reference proteome</keyword>
<dbReference type="Gene3D" id="3.30.565.60">
    <property type="match status" value="1"/>
</dbReference>
<dbReference type="PANTHER" id="PTHR30595">
    <property type="entry name" value="GLPR-RELATED TRANSCRIPTIONAL REPRESSOR"/>
    <property type="match status" value="1"/>
</dbReference>